<protein>
    <submittedName>
        <fullName evidence="2">Uncharacterized protein</fullName>
    </submittedName>
</protein>
<organism evidence="2 3">
    <name type="scientific">Daphnia pulex</name>
    <name type="common">Water flea</name>
    <dbReference type="NCBI Taxonomy" id="6669"/>
    <lineage>
        <taxon>Eukaryota</taxon>
        <taxon>Metazoa</taxon>
        <taxon>Ecdysozoa</taxon>
        <taxon>Arthropoda</taxon>
        <taxon>Crustacea</taxon>
        <taxon>Branchiopoda</taxon>
        <taxon>Diplostraca</taxon>
        <taxon>Cladocera</taxon>
        <taxon>Anomopoda</taxon>
        <taxon>Daphniidae</taxon>
        <taxon>Daphnia</taxon>
    </lineage>
</organism>
<dbReference type="KEGG" id="dpx:DAPPUDRAFT_258580"/>
<accession>E9HFM8</accession>
<proteinExistence type="predicted"/>
<dbReference type="Proteomes" id="UP000000305">
    <property type="component" value="Unassembled WGS sequence"/>
</dbReference>
<dbReference type="HOGENOM" id="CLU_2529695_0_0_1"/>
<evidence type="ECO:0000256" key="1">
    <source>
        <dbReference type="SAM" id="MobiDB-lite"/>
    </source>
</evidence>
<keyword evidence="3" id="KW-1185">Reference proteome</keyword>
<gene>
    <name evidence="2" type="ORF">DAPPUDRAFT_258580</name>
</gene>
<dbReference type="AlphaFoldDB" id="E9HFM8"/>
<evidence type="ECO:0000313" key="2">
    <source>
        <dbReference type="EMBL" id="EFX69476.1"/>
    </source>
</evidence>
<feature type="region of interest" description="Disordered" evidence="1">
    <location>
        <begin position="1"/>
        <end position="27"/>
    </location>
</feature>
<feature type="compositionally biased region" description="Acidic residues" evidence="1">
    <location>
        <begin position="9"/>
        <end position="18"/>
    </location>
</feature>
<dbReference type="InParanoid" id="E9HFM8"/>
<sequence>MRVATGGTSEDDSSEEEENERRSAILVNNSHPSLANYFRYRHDLRCRSLQLRPTGTTGKRPLVIKRIENNSPASRHMASEEPGL</sequence>
<reference evidence="2 3" key="1">
    <citation type="journal article" date="2011" name="Science">
        <title>The ecoresponsive genome of Daphnia pulex.</title>
        <authorList>
            <person name="Colbourne J.K."/>
            <person name="Pfrender M.E."/>
            <person name="Gilbert D."/>
            <person name="Thomas W.K."/>
            <person name="Tucker A."/>
            <person name="Oakley T.H."/>
            <person name="Tokishita S."/>
            <person name="Aerts A."/>
            <person name="Arnold G.J."/>
            <person name="Basu M.K."/>
            <person name="Bauer D.J."/>
            <person name="Caceres C.E."/>
            <person name="Carmel L."/>
            <person name="Casola C."/>
            <person name="Choi J.H."/>
            <person name="Detter J.C."/>
            <person name="Dong Q."/>
            <person name="Dusheyko S."/>
            <person name="Eads B.D."/>
            <person name="Frohlich T."/>
            <person name="Geiler-Samerotte K.A."/>
            <person name="Gerlach D."/>
            <person name="Hatcher P."/>
            <person name="Jogdeo S."/>
            <person name="Krijgsveld J."/>
            <person name="Kriventseva E.V."/>
            <person name="Kultz D."/>
            <person name="Laforsch C."/>
            <person name="Lindquist E."/>
            <person name="Lopez J."/>
            <person name="Manak J.R."/>
            <person name="Muller J."/>
            <person name="Pangilinan J."/>
            <person name="Patwardhan R.P."/>
            <person name="Pitluck S."/>
            <person name="Pritham E.J."/>
            <person name="Rechtsteiner A."/>
            <person name="Rho M."/>
            <person name="Rogozin I.B."/>
            <person name="Sakarya O."/>
            <person name="Salamov A."/>
            <person name="Schaack S."/>
            <person name="Shapiro H."/>
            <person name="Shiga Y."/>
            <person name="Skalitzky C."/>
            <person name="Smith Z."/>
            <person name="Souvorov A."/>
            <person name="Sung W."/>
            <person name="Tang Z."/>
            <person name="Tsuchiya D."/>
            <person name="Tu H."/>
            <person name="Vos H."/>
            <person name="Wang M."/>
            <person name="Wolf Y.I."/>
            <person name="Yamagata H."/>
            <person name="Yamada T."/>
            <person name="Ye Y."/>
            <person name="Shaw J.R."/>
            <person name="Andrews J."/>
            <person name="Crease T.J."/>
            <person name="Tang H."/>
            <person name="Lucas S.M."/>
            <person name="Robertson H.M."/>
            <person name="Bork P."/>
            <person name="Koonin E.V."/>
            <person name="Zdobnov E.M."/>
            <person name="Grigoriev I.V."/>
            <person name="Lynch M."/>
            <person name="Boore J.L."/>
        </authorList>
    </citation>
    <scope>NUCLEOTIDE SEQUENCE [LARGE SCALE GENOMIC DNA]</scope>
</reference>
<name>E9HFM8_DAPPU</name>
<dbReference type="EMBL" id="GL732636">
    <property type="protein sequence ID" value="EFX69476.1"/>
    <property type="molecule type" value="Genomic_DNA"/>
</dbReference>
<evidence type="ECO:0000313" key="3">
    <source>
        <dbReference type="Proteomes" id="UP000000305"/>
    </source>
</evidence>
<feature type="region of interest" description="Disordered" evidence="1">
    <location>
        <begin position="52"/>
        <end position="84"/>
    </location>
</feature>